<dbReference type="GO" id="GO:0008168">
    <property type="term" value="F:methyltransferase activity"/>
    <property type="evidence" value="ECO:0007669"/>
    <property type="project" value="UniProtKB-KW"/>
</dbReference>
<proteinExistence type="predicted"/>
<keyword evidence="2" id="KW-1185">Reference proteome</keyword>
<keyword evidence="1" id="KW-0489">Methyltransferase</keyword>
<name>A0ABU9DRZ4_9BACL</name>
<dbReference type="InterPro" id="IPR029063">
    <property type="entry name" value="SAM-dependent_MTases_sf"/>
</dbReference>
<dbReference type="RefSeq" id="WP_341418764.1">
    <property type="nucleotide sequence ID" value="NZ_JBBPCC010000022.1"/>
</dbReference>
<comment type="caution">
    <text evidence="1">The sequence shown here is derived from an EMBL/GenBank/DDBJ whole genome shotgun (WGS) entry which is preliminary data.</text>
</comment>
<keyword evidence="1" id="KW-0808">Transferase</keyword>
<reference evidence="1 2" key="1">
    <citation type="submission" date="2024-04" db="EMBL/GenBank/DDBJ databases">
        <title>draft genome sequnece of Paenibacillus filicis.</title>
        <authorList>
            <person name="Kim D.-U."/>
        </authorList>
    </citation>
    <scope>NUCLEOTIDE SEQUENCE [LARGE SCALE GENOMIC DNA]</scope>
    <source>
        <strain evidence="1 2">KACC14197</strain>
    </source>
</reference>
<dbReference type="GO" id="GO:0032259">
    <property type="term" value="P:methylation"/>
    <property type="evidence" value="ECO:0007669"/>
    <property type="project" value="UniProtKB-KW"/>
</dbReference>
<protein>
    <submittedName>
        <fullName evidence="1">Phospholipid methyltransferase</fullName>
    </submittedName>
</protein>
<gene>
    <name evidence="1" type="ORF">WMW72_27370</name>
</gene>
<dbReference type="CDD" id="cd02440">
    <property type="entry name" value="AdoMet_MTases"/>
    <property type="match status" value="1"/>
</dbReference>
<organism evidence="1 2">
    <name type="scientific">Paenibacillus filicis</name>
    <dbReference type="NCBI Taxonomy" id="669464"/>
    <lineage>
        <taxon>Bacteria</taxon>
        <taxon>Bacillati</taxon>
        <taxon>Bacillota</taxon>
        <taxon>Bacilli</taxon>
        <taxon>Bacillales</taxon>
        <taxon>Paenibacillaceae</taxon>
        <taxon>Paenibacillus</taxon>
    </lineage>
</organism>
<sequence length="196" mass="22590">MMRTIQEKLVFFRQFIRQPRQTGSVTPSSPFLAQCMLDAVPWERTRSLVELGAGTGAITRHIGRMNNNNTRVILFEKEADLRHQLIDQFPLYTCYDDAGKLQDALRIEGIGQVDCMLSGLPFFNFTPQVREQLMQQIYTSLNPGGLFIAFQYSQQMRKTLSRMFTVEHVHFVPLNIPPAFVYVCRKSDEESIPHES</sequence>
<dbReference type="EMBL" id="JBBPCC010000022">
    <property type="protein sequence ID" value="MEK8131631.1"/>
    <property type="molecule type" value="Genomic_DNA"/>
</dbReference>
<evidence type="ECO:0000313" key="1">
    <source>
        <dbReference type="EMBL" id="MEK8131631.1"/>
    </source>
</evidence>
<dbReference type="Proteomes" id="UP001469365">
    <property type="component" value="Unassembled WGS sequence"/>
</dbReference>
<accession>A0ABU9DRZ4</accession>
<dbReference type="SUPFAM" id="SSF53335">
    <property type="entry name" value="S-adenosyl-L-methionine-dependent methyltransferases"/>
    <property type="match status" value="1"/>
</dbReference>
<evidence type="ECO:0000313" key="2">
    <source>
        <dbReference type="Proteomes" id="UP001469365"/>
    </source>
</evidence>
<dbReference type="Gene3D" id="3.40.50.150">
    <property type="entry name" value="Vaccinia Virus protein VP39"/>
    <property type="match status" value="1"/>
</dbReference>